<dbReference type="SUPFAM" id="SSF103473">
    <property type="entry name" value="MFS general substrate transporter"/>
    <property type="match status" value="1"/>
</dbReference>
<dbReference type="OrthoDB" id="9803968at2"/>
<evidence type="ECO:0000256" key="7">
    <source>
        <dbReference type="SAM" id="Phobius"/>
    </source>
</evidence>
<comment type="subcellular location">
    <subcellularLocation>
        <location evidence="1">Cell membrane</location>
        <topology evidence="1">Multi-pass membrane protein</topology>
    </subcellularLocation>
</comment>
<keyword evidence="2" id="KW-0813">Transport</keyword>
<feature type="transmembrane region" description="Helical" evidence="7">
    <location>
        <begin position="183"/>
        <end position="202"/>
    </location>
</feature>
<name>A0A410G986_9BURK</name>
<dbReference type="RefSeq" id="WP_128353826.1">
    <property type="nucleotide sequence ID" value="NZ_CP022987.1"/>
</dbReference>
<feature type="transmembrane region" description="Helical" evidence="7">
    <location>
        <begin position="43"/>
        <end position="63"/>
    </location>
</feature>
<evidence type="ECO:0000313" key="8">
    <source>
        <dbReference type="EMBL" id="QAA92775.1"/>
    </source>
</evidence>
<evidence type="ECO:0000256" key="1">
    <source>
        <dbReference type="ARBA" id="ARBA00004651"/>
    </source>
</evidence>
<dbReference type="NCBIfam" id="NF008397">
    <property type="entry name" value="PRK11195.1"/>
    <property type="match status" value="1"/>
</dbReference>
<dbReference type="PANTHER" id="PTHR43266:SF2">
    <property type="entry name" value="MAJOR FACILITATOR SUPERFAMILY (MFS) PROFILE DOMAIN-CONTAINING PROTEIN"/>
    <property type="match status" value="1"/>
</dbReference>
<feature type="transmembrane region" description="Helical" evidence="7">
    <location>
        <begin position="298"/>
        <end position="318"/>
    </location>
</feature>
<feature type="transmembrane region" description="Helical" evidence="7">
    <location>
        <begin position="367"/>
        <end position="384"/>
    </location>
</feature>
<keyword evidence="9" id="KW-1185">Reference proteome</keyword>
<dbReference type="AlphaFoldDB" id="A0A410G986"/>
<dbReference type="Pfam" id="PF07690">
    <property type="entry name" value="MFS_1"/>
    <property type="match status" value="1"/>
</dbReference>
<keyword evidence="6 7" id="KW-0472">Membrane</keyword>
<feature type="transmembrane region" description="Helical" evidence="7">
    <location>
        <begin position="238"/>
        <end position="260"/>
    </location>
</feature>
<evidence type="ECO:0000256" key="6">
    <source>
        <dbReference type="ARBA" id="ARBA00023136"/>
    </source>
</evidence>
<dbReference type="InterPro" id="IPR036259">
    <property type="entry name" value="MFS_trans_sf"/>
</dbReference>
<proteinExistence type="predicted"/>
<organism evidence="8 9">
    <name type="scientific">Pollutimonas thiosulfatoxidans</name>
    <dbReference type="NCBI Taxonomy" id="2028345"/>
    <lineage>
        <taxon>Bacteria</taxon>
        <taxon>Pseudomonadati</taxon>
        <taxon>Pseudomonadota</taxon>
        <taxon>Betaproteobacteria</taxon>
        <taxon>Burkholderiales</taxon>
        <taxon>Alcaligenaceae</taxon>
        <taxon>Pollutimonas</taxon>
    </lineage>
</organism>
<feature type="transmembrane region" description="Helical" evidence="7">
    <location>
        <begin position="390"/>
        <end position="409"/>
    </location>
</feature>
<feature type="transmembrane region" description="Helical" evidence="7">
    <location>
        <begin position="324"/>
        <end position="346"/>
    </location>
</feature>
<sequence>MKKGFYLVMLAQALSSLADNALLIAAIALIADLHGPDWMAPMMKWWFALAYVVLAAFVGAFADSLPKGRVMFITNAIKICGCLLMFSYQAYGFGNQHQLLLIFGAYTLVGIGAAAYSPAKYGIVTEMLPPHLLVKGNSWIEGLTVLSIIVGTVVGGILVSPTVSSALLTDSWISDHVHTRAEAAILIIVFIYLLAALTNLLIPQTHVVYPRQQTNPIKLIGAFNSYVRVLWHDKLGQISLAVTTLFWGAGATLQFIVIEWGARHLGYRLDQASVLMGIAALGTVGGSILAGRVPLKRALAVLPVGVVMGFAVMLMPLVHDRWAVYSVLLLIGALSGFFVVPMNALLQHRGHVLLSAGHSIAVQNFNEQLNILLMLAIYSLMLWLNLPINAIIVIFGLLVAALMLVFIHWNRLNHKANPGLENTIGQHGHGQALQQHR</sequence>
<feature type="transmembrane region" description="Helical" evidence="7">
    <location>
        <begin position="138"/>
        <end position="163"/>
    </location>
</feature>
<evidence type="ECO:0000313" key="9">
    <source>
        <dbReference type="Proteomes" id="UP000283474"/>
    </source>
</evidence>
<dbReference type="EMBL" id="CP022987">
    <property type="protein sequence ID" value="QAA92775.1"/>
    <property type="molecule type" value="Genomic_DNA"/>
</dbReference>
<evidence type="ECO:0000256" key="2">
    <source>
        <dbReference type="ARBA" id="ARBA00022448"/>
    </source>
</evidence>
<dbReference type="Gene3D" id="1.20.1250.20">
    <property type="entry name" value="MFS general substrate transporter like domains"/>
    <property type="match status" value="1"/>
</dbReference>
<accession>A0A410G986</accession>
<dbReference type="KEGG" id="pus:CKA81_02145"/>
<feature type="transmembrane region" description="Helical" evidence="7">
    <location>
        <begin position="70"/>
        <end position="91"/>
    </location>
</feature>
<keyword evidence="4 7" id="KW-0812">Transmembrane</keyword>
<dbReference type="GO" id="GO:0005886">
    <property type="term" value="C:plasma membrane"/>
    <property type="evidence" value="ECO:0007669"/>
    <property type="project" value="UniProtKB-SubCell"/>
</dbReference>
<dbReference type="InterPro" id="IPR011701">
    <property type="entry name" value="MFS"/>
</dbReference>
<dbReference type="Proteomes" id="UP000283474">
    <property type="component" value="Chromosome"/>
</dbReference>
<protein>
    <submittedName>
        <fullName evidence="8">Lysophospholipid transporter LplT</fullName>
    </submittedName>
</protein>
<dbReference type="PANTHER" id="PTHR43266">
    <property type="entry name" value="MACROLIDE-EFFLUX PROTEIN"/>
    <property type="match status" value="1"/>
</dbReference>
<feature type="transmembrane region" description="Helical" evidence="7">
    <location>
        <begin position="272"/>
        <end position="291"/>
    </location>
</feature>
<evidence type="ECO:0000256" key="4">
    <source>
        <dbReference type="ARBA" id="ARBA00022692"/>
    </source>
</evidence>
<reference evidence="8 9" key="1">
    <citation type="submission" date="2017-08" db="EMBL/GenBank/DDBJ databases">
        <authorList>
            <person name="Park S.-J."/>
            <person name="Kim H."/>
        </authorList>
    </citation>
    <scope>NUCLEOTIDE SEQUENCE [LARGE SCALE GENOMIC DNA]</scope>
    <source>
        <strain evidence="9">ye3</strain>
    </source>
</reference>
<feature type="transmembrane region" description="Helical" evidence="7">
    <location>
        <begin position="97"/>
        <end position="117"/>
    </location>
</feature>
<evidence type="ECO:0000256" key="3">
    <source>
        <dbReference type="ARBA" id="ARBA00022475"/>
    </source>
</evidence>
<keyword evidence="3" id="KW-1003">Cell membrane</keyword>
<dbReference type="CDD" id="cd06173">
    <property type="entry name" value="MFS_MefA_like"/>
    <property type="match status" value="1"/>
</dbReference>
<feature type="transmembrane region" description="Helical" evidence="7">
    <location>
        <begin position="7"/>
        <end position="31"/>
    </location>
</feature>
<keyword evidence="5 7" id="KW-1133">Transmembrane helix</keyword>
<gene>
    <name evidence="8" type="ORF">CKA81_02145</name>
</gene>
<dbReference type="GO" id="GO:0022857">
    <property type="term" value="F:transmembrane transporter activity"/>
    <property type="evidence" value="ECO:0007669"/>
    <property type="project" value="InterPro"/>
</dbReference>
<evidence type="ECO:0000256" key="5">
    <source>
        <dbReference type="ARBA" id="ARBA00022989"/>
    </source>
</evidence>